<dbReference type="InterPro" id="IPR013328">
    <property type="entry name" value="6PGD_dom2"/>
</dbReference>
<reference evidence="3 4" key="1">
    <citation type="journal article" date="2019" name="Int. J. Syst. Evol. Microbiol.">
        <title>The Global Catalogue of Microorganisms (GCM) 10K type strain sequencing project: providing services to taxonomists for standard genome sequencing and annotation.</title>
        <authorList>
            <consortium name="The Broad Institute Genomics Platform"/>
            <consortium name="The Broad Institute Genome Sequencing Center for Infectious Disease"/>
            <person name="Wu L."/>
            <person name="Ma J."/>
        </authorList>
    </citation>
    <scope>NUCLEOTIDE SEQUENCE [LARGE SCALE GENOMIC DNA]</scope>
    <source>
        <strain evidence="3 4">JCM 12662</strain>
    </source>
</reference>
<dbReference type="EMBL" id="BAAACW010000123">
    <property type="protein sequence ID" value="GAA0367334.1"/>
    <property type="molecule type" value="Genomic_DNA"/>
</dbReference>
<evidence type="ECO:0000313" key="4">
    <source>
        <dbReference type="Proteomes" id="UP001501166"/>
    </source>
</evidence>
<dbReference type="InterPro" id="IPR051729">
    <property type="entry name" value="Opine/Lysopine_DH"/>
</dbReference>
<dbReference type="RefSeq" id="WP_343756101.1">
    <property type="nucleotide sequence ID" value="NZ_BAAACW010000123.1"/>
</dbReference>
<evidence type="ECO:0000313" key="3">
    <source>
        <dbReference type="EMBL" id="GAA0367334.1"/>
    </source>
</evidence>
<proteinExistence type="predicted"/>
<dbReference type="Proteomes" id="UP001501166">
    <property type="component" value="Unassembled WGS sequence"/>
</dbReference>
<dbReference type="Gene3D" id="3.40.50.720">
    <property type="entry name" value="NAD(P)-binding Rossmann-like Domain"/>
    <property type="match status" value="1"/>
</dbReference>
<dbReference type="InterPro" id="IPR008927">
    <property type="entry name" value="6-PGluconate_DH-like_C_sf"/>
</dbReference>
<dbReference type="InterPro" id="IPR013332">
    <property type="entry name" value="KPR_N"/>
</dbReference>
<dbReference type="InterPro" id="IPR003421">
    <property type="entry name" value="Opine_DH"/>
</dbReference>
<sequence length="359" mass="40627">MNITIIGAGNTGLAMAAHSVEQGHRVTLWNRLEETIFPLIDSPIIHTEGAVEGTFELEKVTTDWEAALEDPDLIIITTPSYAHKSLAEQIAKHIKKETTIMLCPGRAFGALEFQVYYNRHNQTHEQMIIETQTAIYTCRKLSPTHVDIITIKYDVLFSALDSKNNERVYEQLPTHLQEHLVPAESVIETSIGSVGMIVHCAPLLLNTGWTENSQFSYKYYREGITPSIAKFLEKLDQERIEVSKKLGYEVESVKDWLKRVYRVEGDSLYESIQHTEAYKTIEAPSTLNHRYITEDVPNGLVPIESAGIYFGVDVSHTRLIIDLASALLETDFRESGRNLSSFLKESIGTFEKSTYRSEV</sequence>
<dbReference type="Pfam" id="PF02558">
    <property type="entry name" value="ApbA"/>
    <property type="match status" value="1"/>
</dbReference>
<dbReference type="PANTHER" id="PTHR38015:SF1">
    <property type="entry name" value="OPINE DEHYDROGENASE DOMAIN-CONTAINING PROTEIN"/>
    <property type="match status" value="1"/>
</dbReference>
<dbReference type="SUPFAM" id="SSF51735">
    <property type="entry name" value="NAD(P)-binding Rossmann-fold domains"/>
    <property type="match status" value="1"/>
</dbReference>
<evidence type="ECO:0000259" key="2">
    <source>
        <dbReference type="Pfam" id="PF02558"/>
    </source>
</evidence>
<gene>
    <name evidence="3" type="ORF">GCM10008932_19120</name>
</gene>
<protein>
    <submittedName>
        <fullName evidence="3">NAD/NADP-dependent octopine/nopaline dehydrogenase family protein</fullName>
    </submittedName>
</protein>
<comment type="caution">
    <text evidence="3">The sequence shown here is derived from an EMBL/GenBank/DDBJ whole genome shotgun (WGS) entry which is preliminary data.</text>
</comment>
<dbReference type="Gene3D" id="1.10.1040.10">
    <property type="entry name" value="N-(1-d-carboxylethyl)-l-norvaline Dehydrogenase, domain 2"/>
    <property type="match status" value="1"/>
</dbReference>
<dbReference type="InterPro" id="IPR036291">
    <property type="entry name" value="NAD(P)-bd_dom_sf"/>
</dbReference>
<organism evidence="3 4">
    <name type="scientific">Alkalibacterium iburiense</name>
    <dbReference type="NCBI Taxonomy" id="290589"/>
    <lineage>
        <taxon>Bacteria</taxon>
        <taxon>Bacillati</taxon>
        <taxon>Bacillota</taxon>
        <taxon>Bacilli</taxon>
        <taxon>Lactobacillales</taxon>
        <taxon>Carnobacteriaceae</taxon>
        <taxon>Alkalibacterium</taxon>
    </lineage>
</organism>
<dbReference type="PANTHER" id="PTHR38015">
    <property type="entry name" value="BLR6086 PROTEIN"/>
    <property type="match status" value="1"/>
</dbReference>
<name>A0ABN0XLM2_9LACT</name>
<evidence type="ECO:0000259" key="1">
    <source>
        <dbReference type="Pfam" id="PF02317"/>
    </source>
</evidence>
<feature type="domain" description="Ketopantoate reductase N-terminal" evidence="2">
    <location>
        <begin position="3"/>
        <end position="102"/>
    </location>
</feature>
<dbReference type="Pfam" id="PF02317">
    <property type="entry name" value="Octopine_DH"/>
    <property type="match status" value="1"/>
</dbReference>
<dbReference type="SUPFAM" id="SSF48179">
    <property type="entry name" value="6-phosphogluconate dehydrogenase C-terminal domain-like"/>
    <property type="match status" value="1"/>
</dbReference>
<accession>A0ABN0XLM2</accession>
<feature type="domain" description="Opine dehydrogenase" evidence="1">
    <location>
        <begin position="183"/>
        <end position="327"/>
    </location>
</feature>
<keyword evidence="4" id="KW-1185">Reference proteome</keyword>